<dbReference type="Proteomes" id="UP000284543">
    <property type="component" value="Unassembled WGS sequence"/>
</dbReference>
<dbReference type="RefSeq" id="WP_118018937.1">
    <property type="nucleotide sequence ID" value="NZ_CAUHGS010000014.1"/>
</dbReference>
<sequence>MELVKIFIAGGVFCMFGEILWAKTGLGVVKTLMVCIAAGVALDVAGILGPVIGFGQEGFTVTIYGAGASIFDGVMGSVKDHGLSGIIRLTNFYFLRFSGLIVCTMAMAAVLGFLFSGTRGK</sequence>
<dbReference type="AlphaFoldDB" id="A0A412Z4J5"/>
<comment type="caution">
    <text evidence="2">The sequence shown here is derived from an EMBL/GenBank/DDBJ whole genome shotgun (WGS) entry which is preliminary data.</text>
</comment>
<dbReference type="EMBL" id="QRZM01000006">
    <property type="protein sequence ID" value="RGV74847.1"/>
    <property type="molecule type" value="Genomic_DNA"/>
</dbReference>
<evidence type="ECO:0000256" key="1">
    <source>
        <dbReference type="SAM" id="Phobius"/>
    </source>
</evidence>
<feature type="transmembrane region" description="Helical" evidence="1">
    <location>
        <begin position="34"/>
        <end position="54"/>
    </location>
</feature>
<keyword evidence="1" id="KW-0812">Transmembrane</keyword>
<protein>
    <submittedName>
        <fullName evidence="2">SpoVA/SpoVAEb family sporulation membrane protein</fullName>
    </submittedName>
</protein>
<dbReference type="Pfam" id="PF03862">
    <property type="entry name" value="SpoVAC_SpoVAEB"/>
    <property type="match status" value="1"/>
</dbReference>
<evidence type="ECO:0000313" key="3">
    <source>
        <dbReference type="Proteomes" id="UP000284543"/>
    </source>
</evidence>
<organism evidence="2 3">
    <name type="scientific">Enterocloster bolteae</name>
    <dbReference type="NCBI Taxonomy" id="208479"/>
    <lineage>
        <taxon>Bacteria</taxon>
        <taxon>Bacillati</taxon>
        <taxon>Bacillota</taxon>
        <taxon>Clostridia</taxon>
        <taxon>Lachnospirales</taxon>
        <taxon>Lachnospiraceae</taxon>
        <taxon>Enterocloster</taxon>
    </lineage>
</organism>
<proteinExistence type="predicted"/>
<name>A0A412Z4J5_9FIRM</name>
<evidence type="ECO:0000313" key="2">
    <source>
        <dbReference type="EMBL" id="RGV74847.1"/>
    </source>
</evidence>
<keyword evidence="1" id="KW-1133">Transmembrane helix</keyword>
<keyword evidence="1" id="KW-0472">Membrane</keyword>
<feature type="transmembrane region" description="Helical" evidence="1">
    <location>
        <begin position="93"/>
        <end position="115"/>
    </location>
</feature>
<feature type="transmembrane region" description="Helical" evidence="1">
    <location>
        <begin position="6"/>
        <end position="22"/>
    </location>
</feature>
<reference evidence="2 3" key="1">
    <citation type="submission" date="2018-08" db="EMBL/GenBank/DDBJ databases">
        <title>A genome reference for cultivated species of the human gut microbiota.</title>
        <authorList>
            <person name="Zou Y."/>
            <person name="Xue W."/>
            <person name="Luo G."/>
        </authorList>
    </citation>
    <scope>NUCLEOTIDE SEQUENCE [LARGE SCALE GENOMIC DNA]</scope>
    <source>
        <strain evidence="2 3">AF14-18</strain>
    </source>
</reference>
<gene>
    <name evidence="2" type="ORF">DWW02_16055</name>
</gene>
<dbReference type="InterPro" id="IPR005562">
    <property type="entry name" value="SpoVA"/>
</dbReference>
<accession>A0A412Z4J5</accession>